<dbReference type="InterPro" id="IPR017850">
    <property type="entry name" value="Alkaline_phosphatase_core_sf"/>
</dbReference>
<dbReference type="InterPro" id="IPR050738">
    <property type="entry name" value="Sulfatase"/>
</dbReference>
<gene>
    <name evidence="6" type="ORF">LNTAR_02157</name>
</gene>
<evidence type="ECO:0000256" key="1">
    <source>
        <dbReference type="ARBA" id="ARBA00008779"/>
    </source>
</evidence>
<dbReference type="PROSITE" id="PS00523">
    <property type="entry name" value="SULFATASE_1"/>
    <property type="match status" value="1"/>
</dbReference>
<sequence>MQKSEFLIAYLFFILGLQAMEKPHIIYVLMDDMGQGDVSCFNPSSKIHTPQIDALAKNGMMFTDTHTNSSVCTPTRYGILTGRYAWRTHLKKSVIGGTSPSLIKPGRMTLASLLKGQGYHTGMIGKWHLGWDFSFHPDSVKIDPLYWGYTPGTKIDYAKGVENGPDVHGFDYYYSIPSSLDIPPYVYVENGRVTNLDISERKGEEGKRLWRGGPMSADFDIEDVTPNFFRRANQFIAKNAKSDKPFFLYLPLPSPHTPILPIKKFQGKSGVNEYADFILQIDSHMGELIKTLKDNNIFDNTLLVFTADNGISPRADIVEINNAGHFPSNGFRGRKADIFEGGHRVPYIVTWPNGGVQAGSVSEQTICTTDMLATLADILEVKLPENAGEDSYSTLPLLINRPYDFKRPATVHHSINGSYAIRQGDWKLIFCAGSGGWPKSDLTPEMASAQGLPVIQLYNLKSDPAETVNLYAKYPHIVDRLTVQMQKYIDEGRSTPGEAQKNTGETPFLPKGFAELSAKLPRKVDKNVKVDGIK</sequence>
<dbReference type="EMBL" id="ABCK01000015">
    <property type="protein sequence ID" value="EDM26573.1"/>
    <property type="molecule type" value="Genomic_DNA"/>
</dbReference>
<organism evidence="6 7">
    <name type="scientific">Lentisphaera araneosa HTCC2155</name>
    <dbReference type="NCBI Taxonomy" id="313628"/>
    <lineage>
        <taxon>Bacteria</taxon>
        <taxon>Pseudomonadati</taxon>
        <taxon>Lentisphaerota</taxon>
        <taxon>Lentisphaeria</taxon>
        <taxon>Lentisphaerales</taxon>
        <taxon>Lentisphaeraceae</taxon>
        <taxon>Lentisphaera</taxon>
    </lineage>
</organism>
<evidence type="ECO:0000313" key="6">
    <source>
        <dbReference type="EMBL" id="EDM26573.1"/>
    </source>
</evidence>
<dbReference type="Gene3D" id="3.40.720.10">
    <property type="entry name" value="Alkaline Phosphatase, subunit A"/>
    <property type="match status" value="1"/>
</dbReference>
<dbReference type="OrthoDB" id="9765065at2"/>
<name>A6DP41_9BACT</name>
<dbReference type="STRING" id="313628.LNTAR_02157"/>
<dbReference type="Gene3D" id="3.30.1120.10">
    <property type="match status" value="1"/>
</dbReference>
<dbReference type="CDD" id="cd16143">
    <property type="entry name" value="ARS_like"/>
    <property type="match status" value="1"/>
</dbReference>
<comment type="caution">
    <text evidence="6">The sequence shown here is derived from an EMBL/GenBank/DDBJ whole genome shotgun (WGS) entry which is preliminary data.</text>
</comment>
<evidence type="ECO:0000259" key="5">
    <source>
        <dbReference type="Pfam" id="PF00884"/>
    </source>
</evidence>
<feature type="domain" description="Sulfatase N-terminal" evidence="5">
    <location>
        <begin position="23"/>
        <end position="379"/>
    </location>
</feature>
<dbReference type="Pfam" id="PF00884">
    <property type="entry name" value="Sulfatase"/>
    <property type="match status" value="1"/>
</dbReference>
<dbReference type="PANTHER" id="PTHR42693:SF53">
    <property type="entry name" value="ENDO-4-O-SULFATASE"/>
    <property type="match status" value="1"/>
</dbReference>
<dbReference type="AlphaFoldDB" id="A6DP41"/>
<dbReference type="SUPFAM" id="SSF53649">
    <property type="entry name" value="Alkaline phosphatase-like"/>
    <property type="match status" value="1"/>
</dbReference>
<dbReference type="eggNOG" id="COG3119">
    <property type="taxonomic scope" value="Bacteria"/>
</dbReference>
<dbReference type="Proteomes" id="UP000004947">
    <property type="component" value="Unassembled WGS sequence"/>
</dbReference>
<dbReference type="RefSeq" id="WP_007279624.1">
    <property type="nucleotide sequence ID" value="NZ_ABCK01000015.1"/>
</dbReference>
<evidence type="ECO:0000256" key="3">
    <source>
        <dbReference type="ARBA" id="ARBA00022801"/>
    </source>
</evidence>
<dbReference type="InterPro" id="IPR024607">
    <property type="entry name" value="Sulfatase_CS"/>
</dbReference>
<dbReference type="InterPro" id="IPR000917">
    <property type="entry name" value="Sulfatase_N"/>
</dbReference>
<dbReference type="GO" id="GO:0046872">
    <property type="term" value="F:metal ion binding"/>
    <property type="evidence" value="ECO:0007669"/>
    <property type="project" value="UniProtKB-KW"/>
</dbReference>
<evidence type="ECO:0000256" key="4">
    <source>
        <dbReference type="ARBA" id="ARBA00022837"/>
    </source>
</evidence>
<comment type="similarity">
    <text evidence="1">Belongs to the sulfatase family.</text>
</comment>
<evidence type="ECO:0000256" key="2">
    <source>
        <dbReference type="ARBA" id="ARBA00022723"/>
    </source>
</evidence>
<keyword evidence="2" id="KW-0479">Metal-binding</keyword>
<evidence type="ECO:0000313" key="7">
    <source>
        <dbReference type="Proteomes" id="UP000004947"/>
    </source>
</evidence>
<dbReference type="PANTHER" id="PTHR42693">
    <property type="entry name" value="ARYLSULFATASE FAMILY MEMBER"/>
    <property type="match status" value="1"/>
</dbReference>
<accession>A6DP41</accession>
<proteinExistence type="inferred from homology"/>
<dbReference type="PROSITE" id="PS00149">
    <property type="entry name" value="SULFATASE_2"/>
    <property type="match status" value="1"/>
</dbReference>
<dbReference type="GO" id="GO:0004065">
    <property type="term" value="F:arylsulfatase activity"/>
    <property type="evidence" value="ECO:0007669"/>
    <property type="project" value="TreeGrafter"/>
</dbReference>
<keyword evidence="4" id="KW-0106">Calcium</keyword>
<keyword evidence="3" id="KW-0378">Hydrolase</keyword>
<reference evidence="6 7" key="1">
    <citation type="journal article" date="2010" name="J. Bacteriol.">
        <title>Genome sequence of Lentisphaera araneosa HTCC2155T, the type species of the order Lentisphaerales in the phylum Lentisphaerae.</title>
        <authorList>
            <person name="Thrash J.C."/>
            <person name="Cho J.C."/>
            <person name="Vergin K.L."/>
            <person name="Morris R.M."/>
            <person name="Giovannoni S.J."/>
        </authorList>
    </citation>
    <scope>NUCLEOTIDE SEQUENCE [LARGE SCALE GENOMIC DNA]</scope>
    <source>
        <strain evidence="6 7">HTCC2155</strain>
    </source>
</reference>
<protein>
    <submittedName>
        <fullName evidence="6">Arylsulfatase A</fullName>
    </submittedName>
</protein>
<keyword evidence="7" id="KW-1185">Reference proteome</keyword>